<name>A0ABM1KIH0_GEKJA</name>
<dbReference type="GeneID" id="107116147"/>
<feature type="compositionally biased region" description="Basic and acidic residues" evidence="1">
    <location>
        <begin position="60"/>
        <end position="72"/>
    </location>
</feature>
<dbReference type="Proteomes" id="UP000694871">
    <property type="component" value="Unplaced"/>
</dbReference>
<feature type="compositionally biased region" description="Basic residues" evidence="1">
    <location>
        <begin position="141"/>
        <end position="182"/>
    </location>
</feature>
<reference evidence="3" key="1">
    <citation type="submission" date="2025-08" db="UniProtKB">
        <authorList>
            <consortium name="RefSeq"/>
        </authorList>
    </citation>
    <scope>IDENTIFICATION</scope>
</reference>
<sequence>MSRVPLGKVLLRNVIRHTDAHNKIQEESEMWKIREMEKQTEEVYRGKQKSLLSNSSSSRMRSDGFDEDSQHHDWKVRNVAPVSVTTEDDLRHARYWNKKLYECEASMPDRWGHSGYKELYPEEFDTDSDQRERSEQNSLNGKRKSQPRRRSSPEPHKKKKAKKSHKKKRKKKSHKKRKKKKREPPGTASDSSQGSDCLEGGALGSGKQRRQRHKKAKKNPAKPPTSSSGQDSDSSGSEDSELKGKPEKQPKKKRRKRCASTSEKGGEGVPEKRSKRKNWKVAADENSEDSSDED</sequence>
<evidence type="ECO:0000313" key="3">
    <source>
        <dbReference type="RefSeq" id="XP_015273507.1"/>
    </source>
</evidence>
<feature type="region of interest" description="Disordered" evidence="1">
    <location>
        <begin position="42"/>
        <end position="72"/>
    </location>
</feature>
<feature type="region of interest" description="Disordered" evidence="1">
    <location>
        <begin position="122"/>
        <end position="294"/>
    </location>
</feature>
<dbReference type="InterPro" id="IPR043407">
    <property type="entry name" value="Nkap_D1"/>
</dbReference>
<proteinExistence type="predicted"/>
<feature type="compositionally biased region" description="Basic residues" evidence="1">
    <location>
        <begin position="207"/>
        <end position="220"/>
    </location>
</feature>
<evidence type="ECO:0000313" key="2">
    <source>
        <dbReference type="Proteomes" id="UP000694871"/>
    </source>
</evidence>
<feature type="compositionally biased region" description="Low complexity" evidence="1">
    <location>
        <begin position="224"/>
        <end position="237"/>
    </location>
</feature>
<keyword evidence="2" id="KW-1185">Reference proteome</keyword>
<accession>A0ABM1KIH0</accession>
<feature type="compositionally biased region" description="Low complexity" evidence="1">
    <location>
        <begin position="50"/>
        <end position="59"/>
    </location>
</feature>
<organism evidence="2 3">
    <name type="scientific">Gekko japonicus</name>
    <name type="common">Schlegel's Japanese gecko</name>
    <dbReference type="NCBI Taxonomy" id="146911"/>
    <lineage>
        <taxon>Eukaryota</taxon>
        <taxon>Metazoa</taxon>
        <taxon>Chordata</taxon>
        <taxon>Craniata</taxon>
        <taxon>Vertebrata</taxon>
        <taxon>Euteleostomi</taxon>
        <taxon>Lepidosauria</taxon>
        <taxon>Squamata</taxon>
        <taxon>Bifurcata</taxon>
        <taxon>Gekkota</taxon>
        <taxon>Gekkonidae</taxon>
        <taxon>Gekkoninae</taxon>
        <taxon>Gekko</taxon>
    </lineage>
</organism>
<protein>
    <submittedName>
        <fullName evidence="3">Uncharacterized protein C11orf57 homolog</fullName>
    </submittedName>
</protein>
<dbReference type="Pfam" id="PF15692">
    <property type="entry name" value="NKAP"/>
    <property type="match status" value="1"/>
</dbReference>
<evidence type="ECO:0000256" key="1">
    <source>
        <dbReference type="SAM" id="MobiDB-lite"/>
    </source>
</evidence>
<gene>
    <name evidence="3" type="primary">LOC107116147</name>
</gene>
<dbReference type="RefSeq" id="XP_015273507.1">
    <property type="nucleotide sequence ID" value="XM_015418021.1"/>
</dbReference>
<dbReference type="PANTHER" id="PTHR46940">
    <property type="entry name" value="NKAP DOMAIN-CONTAINING 1"/>
    <property type="match status" value="1"/>
</dbReference>
<feature type="compositionally biased region" description="Acidic residues" evidence="1">
    <location>
        <begin position="285"/>
        <end position="294"/>
    </location>
</feature>
<dbReference type="PANTHER" id="PTHR46940:SF1">
    <property type="entry name" value="NKAP DOMAIN CONTAINING 1"/>
    <property type="match status" value="1"/>
</dbReference>
<feature type="compositionally biased region" description="Basic and acidic residues" evidence="1">
    <location>
        <begin position="240"/>
        <end position="249"/>
    </location>
</feature>